<sequence length="75" mass="8803">MKRLLTLFLTLLILVAISAYLLINNKSLKDIKEEFIKIEETIEKEDDTTTTNETQKTIQNSTIQEKRDALRKMFN</sequence>
<gene>
    <name evidence="1" type="ORF">AAX28_00262</name>
    <name evidence="2" type="ORF">APORC_1734</name>
</gene>
<name>A0A1C0AZ15_9BACT</name>
<dbReference type="KEGG" id="apoc:APORC_1734"/>
<reference evidence="2 4" key="2">
    <citation type="submission" date="2019-09" db="EMBL/GenBank/DDBJ databases">
        <title>Complete genome sequencing of four Arcobacter species reveals a diverse suite of mobile elements.</title>
        <authorList>
            <person name="Miller W.G."/>
            <person name="Yee E."/>
            <person name="Bono J.L."/>
        </authorList>
    </citation>
    <scope>NUCLEOTIDE SEQUENCE [LARGE SCALE GENOMIC DNA]</scope>
    <source>
        <strain evidence="2 4">CCUG 56899</strain>
    </source>
</reference>
<dbReference type="RefSeq" id="WP_066176482.1">
    <property type="nucleotide sequence ID" value="NZ_CP036246.2"/>
</dbReference>
<proteinExistence type="predicted"/>
<evidence type="ECO:0000313" key="4">
    <source>
        <dbReference type="Proteomes" id="UP000322644"/>
    </source>
</evidence>
<evidence type="ECO:0000313" key="1">
    <source>
        <dbReference type="EMBL" id="OCL92727.1"/>
    </source>
</evidence>
<evidence type="ECO:0000313" key="3">
    <source>
        <dbReference type="Proteomes" id="UP000093159"/>
    </source>
</evidence>
<dbReference type="Proteomes" id="UP000093159">
    <property type="component" value="Unassembled WGS sequence"/>
</dbReference>
<accession>A0A1C0AZ15</accession>
<organism evidence="2 4">
    <name type="scientific">Arcobacter porcinus</name>
    <dbReference type="NCBI Taxonomy" id="1935204"/>
    <lineage>
        <taxon>Bacteria</taxon>
        <taxon>Pseudomonadati</taxon>
        <taxon>Campylobacterota</taxon>
        <taxon>Epsilonproteobacteria</taxon>
        <taxon>Campylobacterales</taxon>
        <taxon>Arcobacteraceae</taxon>
        <taxon>Arcobacter</taxon>
    </lineage>
</organism>
<dbReference type="EMBL" id="CP036246">
    <property type="protein sequence ID" value="QEP41299.1"/>
    <property type="molecule type" value="Genomic_DNA"/>
</dbReference>
<reference evidence="1 3" key="1">
    <citation type="submission" date="2015-05" db="EMBL/GenBank/DDBJ databases">
        <authorList>
            <person name="Rovetto F."/>
            <person name="Cocolin L."/>
            <person name="Illeghems K."/>
            <person name="Van Nieuwerburgh F."/>
            <person name="Houf K."/>
        </authorList>
    </citation>
    <scope>NUCLEOTIDE SEQUENCE [LARGE SCALE GENOMIC DNA]</scope>
    <source>
        <strain evidence="1 3">117434</strain>
    </source>
</reference>
<protein>
    <submittedName>
        <fullName evidence="2">Uncharacterized protein</fullName>
    </submittedName>
</protein>
<dbReference type="EMBL" id="LDIR01000001">
    <property type="protein sequence ID" value="OCL92727.1"/>
    <property type="molecule type" value="Genomic_DNA"/>
</dbReference>
<dbReference type="Proteomes" id="UP000322644">
    <property type="component" value="Chromosome"/>
</dbReference>
<keyword evidence="3" id="KW-1185">Reference proteome</keyword>
<dbReference type="AlphaFoldDB" id="A0A1C0AZ15"/>
<evidence type="ECO:0000313" key="2">
    <source>
        <dbReference type="EMBL" id="QEP41299.1"/>
    </source>
</evidence>
<reference evidence="2 4" key="3">
    <citation type="submission" date="2019-09" db="EMBL/GenBank/DDBJ databases">
        <title>Taxonomic note: a critical rebuttal of the proposed division of the genus Arcobacter into six genera, emended descriptions of Arcobacter anaerophilus and the genus Arcobacter, and an assessment of genus-level boundaries for Epsilonproteobacteria using in silico genomic comparator tools.</title>
        <authorList>
            <person name="On S.L.W."/>
            <person name="Miller W.G."/>
            <person name="Biggs P."/>
            <person name="Cornelius A."/>
            <person name="Vandamme P."/>
        </authorList>
    </citation>
    <scope>NUCLEOTIDE SEQUENCE [LARGE SCALE GENOMIC DNA]</scope>
    <source>
        <strain evidence="2 4">CCUG 56899</strain>
    </source>
</reference>